<organism evidence="2 3">
    <name type="scientific">Massarina eburnea CBS 473.64</name>
    <dbReference type="NCBI Taxonomy" id="1395130"/>
    <lineage>
        <taxon>Eukaryota</taxon>
        <taxon>Fungi</taxon>
        <taxon>Dikarya</taxon>
        <taxon>Ascomycota</taxon>
        <taxon>Pezizomycotina</taxon>
        <taxon>Dothideomycetes</taxon>
        <taxon>Pleosporomycetidae</taxon>
        <taxon>Pleosporales</taxon>
        <taxon>Massarineae</taxon>
        <taxon>Massarinaceae</taxon>
        <taxon>Massarina</taxon>
    </lineage>
</organism>
<evidence type="ECO:0000256" key="1">
    <source>
        <dbReference type="SAM" id="MobiDB-lite"/>
    </source>
</evidence>
<gene>
    <name evidence="2" type="ORF">P280DRAFT_481971</name>
</gene>
<feature type="compositionally biased region" description="Polar residues" evidence="1">
    <location>
        <begin position="28"/>
        <end position="38"/>
    </location>
</feature>
<dbReference type="AlphaFoldDB" id="A0A6A6RWQ7"/>
<reference evidence="2" key="1">
    <citation type="journal article" date="2020" name="Stud. Mycol.">
        <title>101 Dothideomycetes genomes: a test case for predicting lifestyles and emergence of pathogens.</title>
        <authorList>
            <person name="Haridas S."/>
            <person name="Albert R."/>
            <person name="Binder M."/>
            <person name="Bloem J."/>
            <person name="Labutti K."/>
            <person name="Salamov A."/>
            <person name="Andreopoulos B."/>
            <person name="Baker S."/>
            <person name="Barry K."/>
            <person name="Bills G."/>
            <person name="Bluhm B."/>
            <person name="Cannon C."/>
            <person name="Castanera R."/>
            <person name="Culley D."/>
            <person name="Daum C."/>
            <person name="Ezra D."/>
            <person name="Gonzalez J."/>
            <person name="Henrissat B."/>
            <person name="Kuo A."/>
            <person name="Liang C."/>
            <person name="Lipzen A."/>
            <person name="Lutzoni F."/>
            <person name="Magnuson J."/>
            <person name="Mondo S."/>
            <person name="Nolan M."/>
            <person name="Ohm R."/>
            <person name="Pangilinan J."/>
            <person name="Park H.-J."/>
            <person name="Ramirez L."/>
            <person name="Alfaro M."/>
            <person name="Sun H."/>
            <person name="Tritt A."/>
            <person name="Yoshinaga Y."/>
            <person name="Zwiers L.-H."/>
            <person name="Turgeon B."/>
            <person name="Goodwin S."/>
            <person name="Spatafora J."/>
            <person name="Crous P."/>
            <person name="Grigoriev I."/>
        </authorList>
    </citation>
    <scope>NUCLEOTIDE SEQUENCE</scope>
    <source>
        <strain evidence="2">CBS 473.64</strain>
    </source>
</reference>
<feature type="region of interest" description="Disordered" evidence="1">
    <location>
        <begin position="96"/>
        <end position="125"/>
    </location>
</feature>
<evidence type="ECO:0000313" key="2">
    <source>
        <dbReference type="EMBL" id="KAF2638628.1"/>
    </source>
</evidence>
<proteinExistence type="predicted"/>
<protein>
    <submittedName>
        <fullName evidence="2">Uncharacterized protein</fullName>
    </submittedName>
</protein>
<name>A0A6A6RWQ7_9PLEO</name>
<feature type="compositionally biased region" description="Pro residues" evidence="1">
    <location>
        <begin position="1"/>
        <end position="10"/>
    </location>
</feature>
<dbReference type="EMBL" id="MU006789">
    <property type="protein sequence ID" value="KAF2638628.1"/>
    <property type="molecule type" value="Genomic_DNA"/>
</dbReference>
<feature type="compositionally biased region" description="Low complexity" evidence="1">
    <location>
        <begin position="102"/>
        <end position="125"/>
    </location>
</feature>
<dbReference type="Proteomes" id="UP000799753">
    <property type="component" value="Unassembled WGS sequence"/>
</dbReference>
<feature type="region of interest" description="Disordered" evidence="1">
    <location>
        <begin position="1"/>
        <end position="38"/>
    </location>
</feature>
<keyword evidence="3" id="KW-1185">Reference proteome</keyword>
<evidence type="ECO:0000313" key="3">
    <source>
        <dbReference type="Proteomes" id="UP000799753"/>
    </source>
</evidence>
<sequence>MHITPQPPMISPVRAPTQTPKRERSPSTEDFQTPVNFMPQSRSPGSCIFLSSGSFRHQYGDDSVTSQWAHESDGFTYLPIILDMYADINEDFEAGNAIPDGSCTTSTSPTPTGTHNTPMTPTTPTTPSITSYLMNLSGKAGNAYNDATFMARVFWNRHTSLSLTLAVSFPVLLAFRTFGSETVVNHVLAVVSSVITSVSSGLERCLWCCGFVVGRAVSTFCSGFQRGYGV</sequence>
<accession>A0A6A6RWQ7</accession>